<dbReference type="InterPro" id="IPR020456">
    <property type="entry name" value="Acylphosphatase"/>
</dbReference>
<comment type="caution">
    <text evidence="7">The sequence shown here is derived from an EMBL/GenBank/DDBJ whole genome shotgun (WGS) entry which is preliminary data.</text>
</comment>
<comment type="catalytic activity">
    <reaction evidence="3 4">
        <text>an acyl phosphate + H2O = a carboxylate + phosphate + H(+)</text>
        <dbReference type="Rhea" id="RHEA:14965"/>
        <dbReference type="ChEBI" id="CHEBI:15377"/>
        <dbReference type="ChEBI" id="CHEBI:15378"/>
        <dbReference type="ChEBI" id="CHEBI:29067"/>
        <dbReference type="ChEBI" id="CHEBI:43474"/>
        <dbReference type="ChEBI" id="CHEBI:59918"/>
        <dbReference type="EC" id="3.6.1.7"/>
    </reaction>
</comment>
<dbReference type="Pfam" id="PF00708">
    <property type="entry name" value="Acylphosphatase"/>
    <property type="match status" value="1"/>
</dbReference>
<dbReference type="InterPro" id="IPR036046">
    <property type="entry name" value="Acylphosphatase-like_dom_sf"/>
</dbReference>
<dbReference type="SUPFAM" id="SSF54975">
    <property type="entry name" value="Acylphosphatase/BLUF domain-like"/>
    <property type="match status" value="1"/>
</dbReference>
<evidence type="ECO:0000256" key="1">
    <source>
        <dbReference type="ARBA" id="ARBA00005614"/>
    </source>
</evidence>
<comment type="similarity">
    <text evidence="1 5">Belongs to the acylphosphatase family.</text>
</comment>
<dbReference type="PANTHER" id="PTHR47268:SF4">
    <property type="entry name" value="ACYLPHOSPHATASE"/>
    <property type="match status" value="1"/>
</dbReference>
<evidence type="ECO:0000256" key="3">
    <source>
        <dbReference type="ARBA" id="ARBA00047645"/>
    </source>
</evidence>
<evidence type="ECO:0000256" key="5">
    <source>
        <dbReference type="RuleBase" id="RU004168"/>
    </source>
</evidence>
<dbReference type="AlphaFoldDB" id="A0A259TX58"/>
<evidence type="ECO:0000313" key="8">
    <source>
        <dbReference type="Proteomes" id="UP000216446"/>
    </source>
</evidence>
<keyword evidence="4" id="KW-0378">Hydrolase</keyword>
<dbReference type="RefSeq" id="WP_094546107.1">
    <property type="nucleotide sequence ID" value="NZ_MQWB01000001.1"/>
</dbReference>
<evidence type="ECO:0000313" key="7">
    <source>
        <dbReference type="EMBL" id="OZC02154.1"/>
    </source>
</evidence>
<feature type="active site" evidence="4">
    <location>
        <position position="39"/>
    </location>
</feature>
<dbReference type="EMBL" id="MQWB01000001">
    <property type="protein sequence ID" value="OZC02154.1"/>
    <property type="molecule type" value="Genomic_DNA"/>
</dbReference>
<dbReference type="EC" id="3.6.1.7" evidence="2 4"/>
<evidence type="ECO:0000256" key="4">
    <source>
        <dbReference type="PROSITE-ProRule" id="PRU00520"/>
    </source>
</evidence>
<gene>
    <name evidence="7" type="ORF">BSZ36_03625</name>
</gene>
<keyword evidence="8" id="KW-1185">Reference proteome</keyword>
<name>A0A259TX58_9BACT</name>
<reference evidence="7 8" key="1">
    <citation type="submission" date="2016-11" db="EMBL/GenBank/DDBJ databases">
        <title>Study of marine rhodopsin-containing bacteria.</title>
        <authorList>
            <person name="Yoshizawa S."/>
            <person name="Kumagai Y."/>
            <person name="Kogure K."/>
        </authorList>
    </citation>
    <scope>NUCLEOTIDE SEQUENCE [LARGE SCALE GENOMIC DNA]</scope>
    <source>
        <strain evidence="7 8">SG-29</strain>
    </source>
</reference>
<dbReference type="Proteomes" id="UP000216446">
    <property type="component" value="Unassembled WGS sequence"/>
</dbReference>
<proteinExistence type="inferred from homology"/>
<dbReference type="OrthoDB" id="9808093at2"/>
<feature type="active site" evidence="4">
    <location>
        <position position="21"/>
    </location>
</feature>
<organism evidence="7 8">
    <name type="scientific">Rubricoccus marinus</name>
    <dbReference type="NCBI Taxonomy" id="716817"/>
    <lineage>
        <taxon>Bacteria</taxon>
        <taxon>Pseudomonadati</taxon>
        <taxon>Rhodothermota</taxon>
        <taxon>Rhodothermia</taxon>
        <taxon>Rhodothermales</taxon>
        <taxon>Rubricoccaceae</taxon>
        <taxon>Rubricoccus</taxon>
    </lineage>
</organism>
<evidence type="ECO:0000256" key="2">
    <source>
        <dbReference type="ARBA" id="ARBA00012150"/>
    </source>
</evidence>
<dbReference type="Gene3D" id="3.30.70.100">
    <property type="match status" value="1"/>
</dbReference>
<dbReference type="FunCoup" id="A0A259TX58">
    <property type="interactions" value="287"/>
</dbReference>
<dbReference type="GO" id="GO:0003998">
    <property type="term" value="F:acylphosphatase activity"/>
    <property type="evidence" value="ECO:0007669"/>
    <property type="project" value="UniProtKB-EC"/>
</dbReference>
<dbReference type="PROSITE" id="PS51160">
    <property type="entry name" value="ACYLPHOSPHATASE_3"/>
    <property type="match status" value="1"/>
</dbReference>
<sequence length="93" mass="10339">MPSHERLVAYAHGRVQGVGFRVYVKRMASMMGVRGVVYNQKDGSVHVIAEATPHVLDEFEAVLSVGSPAAQVERLDVEREKATGEFSRFTVHR</sequence>
<dbReference type="InParanoid" id="A0A259TX58"/>
<protein>
    <recommendedName>
        <fullName evidence="2 4">acylphosphatase</fullName>
        <ecNumber evidence="2 4">3.6.1.7</ecNumber>
    </recommendedName>
</protein>
<dbReference type="PANTHER" id="PTHR47268">
    <property type="entry name" value="ACYLPHOSPHATASE"/>
    <property type="match status" value="1"/>
</dbReference>
<evidence type="ECO:0000259" key="6">
    <source>
        <dbReference type="PROSITE" id="PS51160"/>
    </source>
</evidence>
<dbReference type="InterPro" id="IPR001792">
    <property type="entry name" value="Acylphosphatase-like_dom"/>
</dbReference>
<accession>A0A259TX58</accession>
<feature type="domain" description="Acylphosphatase-like" evidence="6">
    <location>
        <begin position="6"/>
        <end position="93"/>
    </location>
</feature>